<name>A0A1H4ZNP3_9PSED</name>
<dbReference type="RefSeq" id="WP_074875459.1">
    <property type="nucleotide sequence ID" value="NZ_FNTF01000002.1"/>
</dbReference>
<organism evidence="1 2">
    <name type="scientific">Pseudomonas frederiksbergensis</name>
    <dbReference type="NCBI Taxonomy" id="104087"/>
    <lineage>
        <taxon>Bacteria</taxon>
        <taxon>Pseudomonadati</taxon>
        <taxon>Pseudomonadota</taxon>
        <taxon>Gammaproteobacteria</taxon>
        <taxon>Pseudomonadales</taxon>
        <taxon>Pseudomonadaceae</taxon>
        <taxon>Pseudomonas</taxon>
    </lineage>
</organism>
<gene>
    <name evidence="1" type="ORF">SAMN04490185_3245</name>
</gene>
<protein>
    <submittedName>
        <fullName evidence="1">Uncharacterized protein</fullName>
    </submittedName>
</protein>
<accession>A0A1H4ZNP3</accession>
<dbReference type="Proteomes" id="UP000183114">
    <property type="component" value="Unassembled WGS sequence"/>
</dbReference>
<dbReference type="AlphaFoldDB" id="A0A1H4ZNP3"/>
<sequence>MPEENTSREETWLADNEMFNCDSLNELLNENDELAVGDSVWKGEKFTVNITGYVDAGDVIEMLGERAYDDVGEVAEDWPDVSADARLELDAVLAAWASKHCNATFYRVRNVVEYTLTAEDLAEQVTP</sequence>
<evidence type="ECO:0000313" key="2">
    <source>
        <dbReference type="Proteomes" id="UP000183114"/>
    </source>
</evidence>
<dbReference type="EMBL" id="FNTF01000002">
    <property type="protein sequence ID" value="SED31743.1"/>
    <property type="molecule type" value="Genomic_DNA"/>
</dbReference>
<reference evidence="1 2" key="1">
    <citation type="submission" date="2016-10" db="EMBL/GenBank/DDBJ databases">
        <authorList>
            <person name="de Groot N.N."/>
        </authorList>
    </citation>
    <scope>NUCLEOTIDE SEQUENCE [LARGE SCALE GENOMIC DNA]</scope>
    <source>
        <strain evidence="1 2">BS3655</strain>
    </source>
</reference>
<evidence type="ECO:0000313" key="1">
    <source>
        <dbReference type="EMBL" id="SED31743.1"/>
    </source>
</evidence>
<proteinExistence type="predicted"/>